<dbReference type="EMBL" id="QVPD01000008">
    <property type="protein sequence ID" value="RFP60143.1"/>
    <property type="molecule type" value="Genomic_DNA"/>
</dbReference>
<dbReference type="AlphaFoldDB" id="A0A372DKR0"/>
<dbReference type="OrthoDB" id="6057407at2"/>
<name>A0A372DKR0_9GAMM</name>
<organism evidence="2 3">
    <name type="scientific">Cognatiluteimonas weifangensis</name>
    <dbReference type="NCBI Taxonomy" id="2303539"/>
    <lineage>
        <taxon>Bacteria</taxon>
        <taxon>Pseudomonadati</taxon>
        <taxon>Pseudomonadota</taxon>
        <taxon>Gammaproteobacteria</taxon>
        <taxon>Lysobacterales</taxon>
        <taxon>Lysobacteraceae</taxon>
        <taxon>Cognatiluteimonas</taxon>
    </lineage>
</organism>
<keyword evidence="3" id="KW-1185">Reference proteome</keyword>
<accession>A0A372DKR0</accession>
<evidence type="ECO:0000313" key="3">
    <source>
        <dbReference type="Proteomes" id="UP000262917"/>
    </source>
</evidence>
<comment type="caution">
    <text evidence="2">The sequence shown here is derived from an EMBL/GenBank/DDBJ whole genome shotgun (WGS) entry which is preliminary data.</text>
</comment>
<feature type="signal peptide" evidence="1">
    <location>
        <begin position="1"/>
        <end position="26"/>
    </location>
</feature>
<gene>
    <name evidence="2" type="ORF">D0Y53_08925</name>
</gene>
<evidence type="ECO:0008006" key="4">
    <source>
        <dbReference type="Google" id="ProtNLM"/>
    </source>
</evidence>
<reference evidence="2 3" key="1">
    <citation type="submission" date="2018-08" db="EMBL/GenBank/DDBJ databases">
        <title>Lysobacter weifangensis sp. nov., a new member of the family 'Xanthomonadaceae', isolated from soil in a farmland.</title>
        <authorList>
            <person name="Zhao H."/>
        </authorList>
    </citation>
    <scope>NUCLEOTIDE SEQUENCE [LARGE SCALE GENOMIC DNA]</scope>
    <source>
        <strain evidence="2 3">WF-2</strain>
    </source>
</reference>
<keyword evidence="1" id="KW-0732">Signal</keyword>
<protein>
    <recommendedName>
        <fullName evidence="4">DUF2884 family protein</fullName>
    </recommendedName>
</protein>
<proteinExistence type="predicted"/>
<evidence type="ECO:0000256" key="1">
    <source>
        <dbReference type="SAM" id="SignalP"/>
    </source>
</evidence>
<evidence type="ECO:0000313" key="2">
    <source>
        <dbReference type="EMBL" id="RFP60143.1"/>
    </source>
</evidence>
<dbReference type="Proteomes" id="UP000262917">
    <property type="component" value="Unassembled WGS sequence"/>
</dbReference>
<dbReference type="RefSeq" id="WP_117202882.1">
    <property type="nucleotide sequence ID" value="NZ_JBHTBK010000026.1"/>
</dbReference>
<feature type="chain" id="PRO_5017010028" description="DUF2884 family protein" evidence="1">
    <location>
        <begin position="27"/>
        <end position="226"/>
    </location>
</feature>
<sequence length="226" mass="24150">MRLVRNTTFTLALVAVALLPACSRPAADQAKAEAETEGSRGYIARAIDKEIAKARKELHEGNLVISGDHDVKVAVDGWSVQTSSKADATRPRAEISPQGDLLVEGKAVAVTPAQRKLLLGYRAQVIQVADTGLEIGSKGADLAGEAIGQALGALFSGDTKEMERRVEARAEQLKQEARAICGQLPAMLATQQRLAASLPAFRPYATLEQADIDDCMDEIEKDDKGE</sequence>